<gene>
    <name evidence="2" type="ORF">P7122_05920</name>
</gene>
<dbReference type="Proteomes" id="UP001529085">
    <property type="component" value="Unassembled WGS sequence"/>
</dbReference>
<dbReference type="EMBL" id="JARSBN010000003">
    <property type="protein sequence ID" value="MDG4715399.1"/>
    <property type="molecule type" value="Genomic_DNA"/>
</dbReference>
<evidence type="ECO:0000256" key="1">
    <source>
        <dbReference type="SAM" id="Phobius"/>
    </source>
</evidence>
<proteinExistence type="predicted"/>
<keyword evidence="1" id="KW-0812">Transmembrane</keyword>
<sequence>MVKTAGKMDENHIKKTKYEEWNEHLRTTKENSSYSQKRTDLLTITISGGGLYVLLETLREFKTGKIPIEDTSILVFAGSFLLAAIIINFISQITAYYANSYEEQYIQTQLSILKLSKSKKSKERKRGYRKEQELLDSKKNIFDKTTSFLNFLSIGFMILGIVLLVIFYYTIF</sequence>
<protein>
    <recommendedName>
        <fullName evidence="4">DUF3899 domain-containing protein</fullName>
    </recommendedName>
</protein>
<comment type="caution">
    <text evidence="2">The sequence shown here is derived from an EMBL/GenBank/DDBJ whole genome shotgun (WGS) entry which is preliminary data.</text>
</comment>
<evidence type="ECO:0000313" key="3">
    <source>
        <dbReference type="Proteomes" id="UP001529085"/>
    </source>
</evidence>
<name>A0ABT6G030_9FLAO</name>
<organism evidence="2 3">
    <name type="scientific">Winogradskyella marincola</name>
    <dbReference type="NCBI Taxonomy" id="3037795"/>
    <lineage>
        <taxon>Bacteria</taxon>
        <taxon>Pseudomonadati</taxon>
        <taxon>Bacteroidota</taxon>
        <taxon>Flavobacteriia</taxon>
        <taxon>Flavobacteriales</taxon>
        <taxon>Flavobacteriaceae</taxon>
        <taxon>Winogradskyella</taxon>
    </lineage>
</organism>
<keyword evidence="1" id="KW-0472">Membrane</keyword>
<feature type="transmembrane region" description="Helical" evidence="1">
    <location>
        <begin position="39"/>
        <end position="55"/>
    </location>
</feature>
<accession>A0ABT6G030</accession>
<keyword evidence="1" id="KW-1133">Transmembrane helix</keyword>
<feature type="transmembrane region" description="Helical" evidence="1">
    <location>
        <begin position="75"/>
        <end position="98"/>
    </location>
</feature>
<feature type="transmembrane region" description="Helical" evidence="1">
    <location>
        <begin position="148"/>
        <end position="171"/>
    </location>
</feature>
<dbReference type="RefSeq" id="WP_278004859.1">
    <property type="nucleotide sequence ID" value="NZ_JARSBN010000003.1"/>
</dbReference>
<evidence type="ECO:0000313" key="2">
    <source>
        <dbReference type="EMBL" id="MDG4715399.1"/>
    </source>
</evidence>
<keyword evidence="3" id="KW-1185">Reference proteome</keyword>
<evidence type="ECO:0008006" key="4">
    <source>
        <dbReference type="Google" id="ProtNLM"/>
    </source>
</evidence>
<reference evidence="2 3" key="1">
    <citation type="submission" date="2023-03" db="EMBL/GenBank/DDBJ databases">
        <title>Strain YYF002 represents a novel species in the genus Winogradskyella isolated from seawater.</title>
        <authorList>
            <person name="Fu Z.-Y."/>
        </authorList>
    </citation>
    <scope>NUCLEOTIDE SEQUENCE [LARGE SCALE GENOMIC DNA]</scope>
    <source>
        <strain evidence="2 3">YYF002</strain>
    </source>
</reference>